<dbReference type="GO" id="GO:0006355">
    <property type="term" value="P:regulation of DNA-templated transcription"/>
    <property type="evidence" value="ECO:0007669"/>
    <property type="project" value="InterPro"/>
</dbReference>
<sequence>MLTSDGRTVMDYNVRNETVDFDNLIIEIYDAALTRKWGRVLATCNQVFQADKTFLLLRDLVNEREVALRIKVQEEAAHDPEALASLSSLSVFKPLFLKLHEGDIFDTSEKVFRDQKDAPTFIEQILSPLNAEKMLGALLMRDARYEAYLGVCRAEQNDDFSTFEHVAFKRLVPHFIRAARFFRDEEVFRQQRHLAQGLYDHIKTAFVVCNSKLEVQAYNVQAESYFTESGVLAVKNRKLAFSASSQQSRFSDKVSECLREAGLGVGSEKVFVIDDHVDKIEIFHIHKLGSQAEGERREAMVVVNIQSRIKPDWKNVQSCYALNKKEVLIARMLYKDTPYSDISVAVNLPESEVKEHVHRILKAVNVRNEEALIGKLSMFATSSLSGVE</sequence>
<dbReference type="EMBL" id="MDHN01000029">
    <property type="protein sequence ID" value="OFC70201.1"/>
    <property type="molecule type" value="Genomic_DNA"/>
</dbReference>
<dbReference type="SUPFAM" id="SSF46894">
    <property type="entry name" value="C-terminal effector domain of the bipartite response regulators"/>
    <property type="match status" value="1"/>
</dbReference>
<proteinExistence type="predicted"/>
<protein>
    <recommendedName>
        <fullName evidence="3">HTH luxR-type domain-containing protein</fullName>
    </recommendedName>
</protein>
<evidence type="ECO:0000313" key="2">
    <source>
        <dbReference type="Proteomes" id="UP000175691"/>
    </source>
</evidence>
<dbReference type="Proteomes" id="UP000175691">
    <property type="component" value="Unassembled WGS sequence"/>
</dbReference>
<dbReference type="STRING" id="1656094.BFC18_13515"/>
<accession>A0A1E7Z9S4</accession>
<organism evidence="1 2">
    <name type="scientific">Alteromonas confluentis</name>
    <dbReference type="NCBI Taxonomy" id="1656094"/>
    <lineage>
        <taxon>Bacteria</taxon>
        <taxon>Pseudomonadati</taxon>
        <taxon>Pseudomonadota</taxon>
        <taxon>Gammaproteobacteria</taxon>
        <taxon>Alteromonadales</taxon>
        <taxon>Alteromonadaceae</taxon>
        <taxon>Alteromonas/Salinimonas group</taxon>
        <taxon>Alteromonas</taxon>
    </lineage>
</organism>
<keyword evidence="2" id="KW-1185">Reference proteome</keyword>
<name>A0A1E7Z9S4_9ALTE</name>
<evidence type="ECO:0000313" key="1">
    <source>
        <dbReference type="EMBL" id="OFC70201.1"/>
    </source>
</evidence>
<evidence type="ECO:0008006" key="3">
    <source>
        <dbReference type="Google" id="ProtNLM"/>
    </source>
</evidence>
<dbReference type="InterPro" id="IPR016032">
    <property type="entry name" value="Sig_transdc_resp-reg_C-effctor"/>
</dbReference>
<gene>
    <name evidence="1" type="ORF">BFC18_13515</name>
</gene>
<comment type="caution">
    <text evidence="1">The sequence shown here is derived from an EMBL/GenBank/DDBJ whole genome shotgun (WGS) entry which is preliminary data.</text>
</comment>
<dbReference type="AlphaFoldDB" id="A0A1E7Z9S4"/>
<dbReference type="GO" id="GO:0003677">
    <property type="term" value="F:DNA binding"/>
    <property type="evidence" value="ECO:0007669"/>
    <property type="project" value="InterPro"/>
</dbReference>
<reference evidence="1 2" key="1">
    <citation type="submission" date="2016-08" db="EMBL/GenBank/DDBJ databases">
        <authorList>
            <person name="Seilhamer J.J."/>
        </authorList>
    </citation>
    <scope>NUCLEOTIDE SEQUENCE [LARGE SCALE GENOMIC DNA]</scope>
    <source>
        <strain evidence="1 2">KCTC 42603</strain>
    </source>
</reference>